<dbReference type="InterPro" id="IPR035985">
    <property type="entry name" value="Ubiquitin-activating_enz"/>
</dbReference>
<dbReference type="SUPFAM" id="SSF69572">
    <property type="entry name" value="Activating enzymes of the ubiquitin-like proteins"/>
    <property type="match status" value="1"/>
</dbReference>
<dbReference type="Proteomes" id="UP000266177">
    <property type="component" value="Unassembled WGS sequence"/>
</dbReference>
<feature type="domain" description="THIF-type NAD/FAD binding fold" evidence="1">
    <location>
        <begin position="19"/>
        <end position="179"/>
    </location>
</feature>
<protein>
    <submittedName>
        <fullName evidence="2">Thiamine biosynthesis protein ThiF</fullName>
    </submittedName>
</protein>
<evidence type="ECO:0000259" key="1">
    <source>
        <dbReference type="Pfam" id="PF00899"/>
    </source>
</evidence>
<evidence type="ECO:0000313" key="2">
    <source>
        <dbReference type="EMBL" id="RJG21373.1"/>
    </source>
</evidence>
<dbReference type="InterPro" id="IPR000594">
    <property type="entry name" value="ThiF_NAD_FAD-bd"/>
</dbReference>
<dbReference type="Pfam" id="PF00899">
    <property type="entry name" value="ThiF"/>
    <property type="match status" value="1"/>
</dbReference>
<gene>
    <name evidence="2" type="ORF">DQX05_21995</name>
</gene>
<dbReference type="RefSeq" id="WP_119795608.1">
    <property type="nucleotide sequence ID" value="NZ_QYZD01000025.1"/>
</dbReference>
<reference evidence="2 3" key="1">
    <citation type="submission" date="2018-09" db="EMBL/GenBank/DDBJ databases">
        <title>Paenibacillus SK2017-BO5.</title>
        <authorList>
            <person name="Piskunova J.V."/>
            <person name="Dubiley S.A."/>
            <person name="Severinov K.V."/>
        </authorList>
    </citation>
    <scope>NUCLEOTIDE SEQUENCE [LARGE SCALE GENOMIC DNA]</scope>
    <source>
        <strain evidence="2 3">BO5</strain>
    </source>
</reference>
<organism evidence="2 3">
    <name type="scientific">Paenibacillus thiaminolyticus</name>
    <name type="common">Bacillus thiaminolyticus</name>
    <dbReference type="NCBI Taxonomy" id="49283"/>
    <lineage>
        <taxon>Bacteria</taxon>
        <taxon>Bacillati</taxon>
        <taxon>Bacillota</taxon>
        <taxon>Bacilli</taxon>
        <taxon>Bacillales</taxon>
        <taxon>Paenibacillaceae</taxon>
        <taxon>Paenibacillus</taxon>
    </lineage>
</organism>
<dbReference type="GO" id="GO:0008641">
    <property type="term" value="F:ubiquitin-like modifier activating enzyme activity"/>
    <property type="evidence" value="ECO:0007669"/>
    <property type="project" value="InterPro"/>
</dbReference>
<sequence>MNTVQIDGIGKGLYINFYLIGAGANGSHFFRSLCQDIRTYMDADSFHLFFDEILLIDGDIVEKKNLGNQLFDEEDVSKYKVHSLADRYGGHYHLNIKAYADYIKDVAIIQRLICPTAYDESQIIFIPFVIAMVDNNKTRQILHELFMSDETPNLLYLDAGVEAVSKDKDETSGFGGQVVLGFKLDNQVILEPVATVFPDVFEEDEIPMPGCGATTLSAPQRATTNKFAAQISNNVVNNILHNHTIYTHVINFNAQVAGSRAQMISHEQVKAFTEAIEGMGL</sequence>
<accession>A0A3A3GUP6</accession>
<dbReference type="Gene3D" id="3.40.50.720">
    <property type="entry name" value="NAD(P)-binding Rossmann-like Domain"/>
    <property type="match status" value="1"/>
</dbReference>
<dbReference type="OrthoDB" id="1842861at2"/>
<evidence type="ECO:0000313" key="3">
    <source>
        <dbReference type="Proteomes" id="UP000266177"/>
    </source>
</evidence>
<dbReference type="EMBL" id="QYZD01000025">
    <property type="protein sequence ID" value="RJG21373.1"/>
    <property type="molecule type" value="Genomic_DNA"/>
</dbReference>
<proteinExistence type="predicted"/>
<dbReference type="AlphaFoldDB" id="A0A3A3GUP6"/>
<name>A0A3A3GUP6_PANTH</name>
<comment type="caution">
    <text evidence="2">The sequence shown here is derived from an EMBL/GenBank/DDBJ whole genome shotgun (WGS) entry which is preliminary data.</text>
</comment>